<evidence type="ECO:0000313" key="2">
    <source>
        <dbReference type="EMBL" id="MCX2697427.1"/>
    </source>
</evidence>
<dbReference type="Proteomes" id="UP001301216">
    <property type="component" value="Unassembled WGS sequence"/>
</dbReference>
<name>A0ABT3QPC5_9HYPH</name>
<dbReference type="EMBL" id="JAPHAV010000004">
    <property type="protein sequence ID" value="MCX2697427.1"/>
    <property type="molecule type" value="Genomic_DNA"/>
</dbReference>
<evidence type="ECO:0000256" key="1">
    <source>
        <dbReference type="SAM" id="MobiDB-lite"/>
    </source>
</evidence>
<protein>
    <submittedName>
        <fullName evidence="2">Uncharacterized protein</fullName>
    </submittedName>
</protein>
<dbReference type="RefSeq" id="WP_265984948.1">
    <property type="nucleotide sequence ID" value="NZ_JAPHAV010000004.1"/>
</dbReference>
<feature type="compositionally biased region" description="Polar residues" evidence="1">
    <location>
        <begin position="9"/>
        <end position="24"/>
    </location>
</feature>
<feature type="region of interest" description="Disordered" evidence="1">
    <location>
        <begin position="1"/>
        <end position="24"/>
    </location>
</feature>
<proteinExistence type="predicted"/>
<accession>A0ABT3QPC5</accession>
<reference evidence="2 3" key="1">
    <citation type="submission" date="2022-11" db="EMBL/GenBank/DDBJ databases">
        <title>Brucella sp. YY2X, whole genome shotgun sequencing project.</title>
        <authorList>
            <person name="Yang Y."/>
        </authorList>
    </citation>
    <scope>NUCLEOTIDE SEQUENCE [LARGE SCALE GENOMIC DNA]</scope>
    <source>
        <strain evidence="2 3">YY2X</strain>
    </source>
</reference>
<keyword evidence="3" id="KW-1185">Reference proteome</keyword>
<gene>
    <name evidence="2" type="ORF">OPR82_11715</name>
</gene>
<sequence>MAKQKTRNDSTPLTDAKNCASNTPRTIARMRKQPRIVLKVEADLSDNARLINRASLQLAELIAQQIARDVLRTQSTSSTATNH</sequence>
<evidence type="ECO:0000313" key="3">
    <source>
        <dbReference type="Proteomes" id="UP001301216"/>
    </source>
</evidence>
<organism evidence="2 3">
    <name type="scientific">Ochrobactrum chromiisoli</name>
    <dbReference type="NCBI Taxonomy" id="2993941"/>
    <lineage>
        <taxon>Bacteria</taxon>
        <taxon>Pseudomonadati</taxon>
        <taxon>Pseudomonadota</taxon>
        <taxon>Alphaproteobacteria</taxon>
        <taxon>Hyphomicrobiales</taxon>
        <taxon>Brucellaceae</taxon>
        <taxon>Brucella/Ochrobactrum group</taxon>
        <taxon>Ochrobactrum</taxon>
    </lineage>
</organism>
<comment type="caution">
    <text evidence="2">The sequence shown here is derived from an EMBL/GenBank/DDBJ whole genome shotgun (WGS) entry which is preliminary data.</text>
</comment>